<dbReference type="PROSITE" id="PS51330">
    <property type="entry name" value="DHFR_2"/>
    <property type="match status" value="1"/>
</dbReference>
<comment type="catalytic activity">
    <reaction evidence="8">
        <text>(6S)-5,6,7,8-tetrahydrofolate + NADP(+) = 7,8-dihydrofolate + NADPH + H(+)</text>
        <dbReference type="Rhea" id="RHEA:15009"/>
        <dbReference type="ChEBI" id="CHEBI:15378"/>
        <dbReference type="ChEBI" id="CHEBI:57451"/>
        <dbReference type="ChEBI" id="CHEBI:57453"/>
        <dbReference type="ChEBI" id="CHEBI:57783"/>
        <dbReference type="ChEBI" id="CHEBI:58349"/>
        <dbReference type="EC" id="1.5.1.3"/>
    </reaction>
</comment>
<dbReference type="EC" id="1.5.1.3" evidence="3 8"/>
<gene>
    <name evidence="10" type="ORF">H9Q13_16240</name>
</gene>
<comment type="pathway">
    <text evidence="1 8">Cofactor biosynthesis; tetrahydrofolate biosynthesis; 5,6,7,8-tetrahydrofolate from 7,8-dihydrofolate: step 1/1.</text>
</comment>
<comment type="similarity">
    <text evidence="2 8">Belongs to the dihydrofolate reductase family.</text>
</comment>
<comment type="caution">
    <text evidence="10">The sequence shown here is derived from an EMBL/GenBank/DDBJ whole genome shotgun (WGS) entry which is preliminary data.</text>
</comment>
<dbReference type="PANTHER" id="PTHR48069">
    <property type="entry name" value="DIHYDROFOLATE REDUCTASE"/>
    <property type="match status" value="1"/>
</dbReference>
<dbReference type="EMBL" id="JACXAJ010000010">
    <property type="protein sequence ID" value="MBD1398724.1"/>
    <property type="molecule type" value="Genomic_DNA"/>
</dbReference>
<comment type="function">
    <text evidence="7 8">Key enzyme in folate metabolism. Catalyzes an essential reaction for de novo glycine and purine synthesis, and for DNA precursor synthesis.</text>
</comment>
<evidence type="ECO:0000256" key="4">
    <source>
        <dbReference type="ARBA" id="ARBA00022563"/>
    </source>
</evidence>
<evidence type="ECO:0000256" key="5">
    <source>
        <dbReference type="ARBA" id="ARBA00022857"/>
    </source>
</evidence>
<evidence type="ECO:0000256" key="3">
    <source>
        <dbReference type="ARBA" id="ARBA00012856"/>
    </source>
</evidence>
<dbReference type="SUPFAM" id="SSF53597">
    <property type="entry name" value="Dihydrofolate reductase-like"/>
    <property type="match status" value="1"/>
</dbReference>
<keyword evidence="4 8" id="KW-0554">One-carbon metabolism</keyword>
<evidence type="ECO:0000256" key="7">
    <source>
        <dbReference type="ARBA" id="ARBA00025067"/>
    </source>
</evidence>
<dbReference type="InterPro" id="IPR012259">
    <property type="entry name" value="DHFR"/>
</dbReference>
<feature type="domain" description="DHFR" evidence="9">
    <location>
        <begin position="1"/>
        <end position="161"/>
    </location>
</feature>
<organism evidence="10 11">
    <name type="scientific">Pontibacter aquaedesilientis</name>
    <dbReference type="NCBI Taxonomy" id="2766980"/>
    <lineage>
        <taxon>Bacteria</taxon>
        <taxon>Pseudomonadati</taxon>
        <taxon>Bacteroidota</taxon>
        <taxon>Cytophagia</taxon>
        <taxon>Cytophagales</taxon>
        <taxon>Hymenobacteraceae</taxon>
        <taxon>Pontibacter</taxon>
    </lineage>
</organism>
<evidence type="ECO:0000313" key="10">
    <source>
        <dbReference type="EMBL" id="MBD1398724.1"/>
    </source>
</evidence>
<evidence type="ECO:0000313" key="11">
    <source>
        <dbReference type="Proteomes" id="UP000625551"/>
    </source>
</evidence>
<dbReference type="PIRSF" id="PIRSF000194">
    <property type="entry name" value="DHFR"/>
    <property type="match status" value="1"/>
</dbReference>
<keyword evidence="5 8" id="KW-0521">NADP</keyword>
<dbReference type="Gene3D" id="3.40.430.10">
    <property type="entry name" value="Dihydrofolate Reductase, subunit A"/>
    <property type="match status" value="1"/>
</dbReference>
<name>A0ABR7XKB8_9BACT</name>
<evidence type="ECO:0000259" key="9">
    <source>
        <dbReference type="PROSITE" id="PS51330"/>
    </source>
</evidence>
<protein>
    <recommendedName>
        <fullName evidence="3 8">Dihydrofolate reductase</fullName>
        <ecNumber evidence="3 8">1.5.1.3</ecNumber>
    </recommendedName>
</protein>
<reference evidence="10 11" key="1">
    <citation type="submission" date="2020-09" db="EMBL/GenBank/DDBJ databases">
        <title>Genome sequencing and assembly of Pontibacter sp.</title>
        <authorList>
            <person name="Chhetri G."/>
        </authorList>
    </citation>
    <scope>NUCLEOTIDE SEQUENCE [LARGE SCALE GENOMIC DNA]</scope>
    <source>
        <strain evidence="10 11">JH31</strain>
    </source>
</reference>
<evidence type="ECO:0000256" key="2">
    <source>
        <dbReference type="ARBA" id="ARBA00009539"/>
    </source>
</evidence>
<dbReference type="InterPro" id="IPR001796">
    <property type="entry name" value="DHFR_dom"/>
</dbReference>
<dbReference type="Proteomes" id="UP000625551">
    <property type="component" value="Unassembled WGS sequence"/>
</dbReference>
<keyword evidence="11" id="KW-1185">Reference proteome</keyword>
<dbReference type="RefSeq" id="WP_191184854.1">
    <property type="nucleotide sequence ID" value="NZ_JACXAJ010000010.1"/>
</dbReference>
<proteinExistence type="inferred from homology"/>
<sequence length="163" mass="18586">MIAIVVAIAENNVIGKDNQLIWHLPADLRHFKQKTMGHPMIMGRKTFESIGKPLPGRTTIIVTRQKDYQVEGCIVVNSVEEAIAKGKELDSEQVNIVGGAEIYKQALPLVDTLYLTRVHHAFEGDTFFPELKEAEWQEVSSESHEPDEKNKYAYTFKRYSRKV</sequence>
<dbReference type="PANTHER" id="PTHR48069:SF3">
    <property type="entry name" value="DIHYDROFOLATE REDUCTASE"/>
    <property type="match status" value="1"/>
</dbReference>
<keyword evidence="6 8" id="KW-0560">Oxidoreductase</keyword>
<dbReference type="Pfam" id="PF00186">
    <property type="entry name" value="DHFR_1"/>
    <property type="match status" value="1"/>
</dbReference>
<accession>A0ABR7XKB8</accession>
<dbReference type="CDD" id="cd00209">
    <property type="entry name" value="DHFR"/>
    <property type="match status" value="1"/>
</dbReference>
<evidence type="ECO:0000256" key="6">
    <source>
        <dbReference type="ARBA" id="ARBA00023002"/>
    </source>
</evidence>
<dbReference type="InterPro" id="IPR024072">
    <property type="entry name" value="DHFR-like_dom_sf"/>
</dbReference>
<evidence type="ECO:0000256" key="8">
    <source>
        <dbReference type="PIRNR" id="PIRNR000194"/>
    </source>
</evidence>
<evidence type="ECO:0000256" key="1">
    <source>
        <dbReference type="ARBA" id="ARBA00004903"/>
    </source>
</evidence>
<dbReference type="PRINTS" id="PR00070">
    <property type="entry name" value="DHFR"/>
</dbReference>